<dbReference type="EMBL" id="MDSU01000013">
    <property type="protein sequence ID" value="OSS42566.1"/>
    <property type="molecule type" value="Genomic_DNA"/>
</dbReference>
<accession>A0A1X4XYE5</accession>
<evidence type="ECO:0000313" key="1">
    <source>
        <dbReference type="EMBL" id="OSS42566.1"/>
    </source>
</evidence>
<gene>
    <name evidence="1" type="ORF">DESAMIL20_614</name>
</gene>
<keyword evidence="2" id="KW-1185">Reference proteome</keyword>
<evidence type="ECO:0000313" key="2">
    <source>
        <dbReference type="Proteomes" id="UP000194141"/>
    </source>
</evidence>
<dbReference type="AlphaFoldDB" id="A0A1X4XYE5"/>
<proteinExistence type="predicted"/>
<name>A0A1X4XYE5_9BACT</name>
<sequence length="40" mass="4810">MLLFIDEFKQYYEIVKNIYPLHKNKISLIHSGSLLTAKHY</sequence>
<dbReference type="Proteomes" id="UP000194141">
    <property type="component" value="Unassembled WGS sequence"/>
</dbReference>
<organism evidence="1 2">
    <name type="scientific">Desulfurella amilsii</name>
    <dbReference type="NCBI Taxonomy" id="1562698"/>
    <lineage>
        <taxon>Bacteria</taxon>
        <taxon>Pseudomonadati</taxon>
        <taxon>Campylobacterota</taxon>
        <taxon>Desulfurellia</taxon>
        <taxon>Desulfurellales</taxon>
        <taxon>Desulfurellaceae</taxon>
        <taxon>Desulfurella</taxon>
    </lineage>
</organism>
<reference evidence="1 2" key="1">
    <citation type="journal article" date="2017" name="Front. Microbiol.">
        <title>Genome Sequence of Desulfurella amilsii Strain TR1 and Comparative Genomics of Desulfurellaceae Family.</title>
        <authorList>
            <person name="Florentino A.P."/>
            <person name="Stams A.J."/>
            <person name="Sanchez-Andrea I."/>
        </authorList>
    </citation>
    <scope>NUCLEOTIDE SEQUENCE [LARGE SCALE GENOMIC DNA]</scope>
    <source>
        <strain evidence="1 2">TR1</strain>
    </source>
</reference>
<comment type="caution">
    <text evidence="1">The sequence shown here is derived from an EMBL/GenBank/DDBJ whole genome shotgun (WGS) entry which is preliminary data.</text>
</comment>
<protein>
    <submittedName>
        <fullName evidence="1">Uncharacterized protein</fullName>
    </submittedName>
</protein>